<dbReference type="Proteomes" id="UP000178347">
    <property type="component" value="Unassembled WGS sequence"/>
</dbReference>
<sequence length="116" mass="11726">MKKILGIAVVLVLAGATASANERTTGPPTDQSANSARSGDTLASDGGVAACDISICFDNVALVVLLNRGSVAGDIGVIFRNVAIFMGEDQPALRVAFIHSPPPPNITGYCGITSVG</sequence>
<gene>
    <name evidence="3" type="ORF">A3G00_04055</name>
</gene>
<feature type="region of interest" description="Disordered" evidence="1">
    <location>
        <begin position="19"/>
        <end position="43"/>
    </location>
</feature>
<reference evidence="3 4" key="1">
    <citation type="journal article" date="2016" name="Nat. Commun.">
        <title>Thousands of microbial genomes shed light on interconnected biogeochemical processes in an aquifer system.</title>
        <authorList>
            <person name="Anantharaman K."/>
            <person name="Brown C.T."/>
            <person name="Hug L.A."/>
            <person name="Sharon I."/>
            <person name="Castelle C.J."/>
            <person name="Probst A.J."/>
            <person name="Thomas B.C."/>
            <person name="Singh A."/>
            <person name="Wilkins M.J."/>
            <person name="Karaoz U."/>
            <person name="Brodie E.L."/>
            <person name="Williams K.H."/>
            <person name="Hubbard S.S."/>
            <person name="Banfield J.F."/>
        </authorList>
    </citation>
    <scope>NUCLEOTIDE SEQUENCE [LARGE SCALE GENOMIC DNA]</scope>
</reference>
<feature type="compositionally biased region" description="Polar residues" evidence="1">
    <location>
        <begin position="19"/>
        <end position="38"/>
    </location>
</feature>
<evidence type="ECO:0000313" key="4">
    <source>
        <dbReference type="Proteomes" id="UP000178347"/>
    </source>
</evidence>
<organism evidence="3 4">
    <name type="scientific">Candidatus Magasanikbacteria bacterium RIFCSPLOWO2_12_FULL_43_12</name>
    <dbReference type="NCBI Taxonomy" id="1798692"/>
    <lineage>
        <taxon>Bacteria</taxon>
        <taxon>Candidatus Magasanikiibacteriota</taxon>
    </lineage>
</organism>
<evidence type="ECO:0000313" key="3">
    <source>
        <dbReference type="EMBL" id="OGH75641.1"/>
    </source>
</evidence>
<protein>
    <submittedName>
        <fullName evidence="3">Uncharacterized protein</fullName>
    </submittedName>
</protein>
<dbReference type="EMBL" id="MFQN01000004">
    <property type="protein sequence ID" value="OGH75641.1"/>
    <property type="molecule type" value="Genomic_DNA"/>
</dbReference>
<dbReference type="AlphaFoldDB" id="A0A1F6MVK7"/>
<proteinExistence type="predicted"/>
<name>A0A1F6MVK7_9BACT</name>
<feature type="chain" id="PRO_5009525695" evidence="2">
    <location>
        <begin position="21"/>
        <end position="116"/>
    </location>
</feature>
<keyword evidence="2" id="KW-0732">Signal</keyword>
<accession>A0A1F6MVK7</accession>
<feature type="signal peptide" evidence="2">
    <location>
        <begin position="1"/>
        <end position="20"/>
    </location>
</feature>
<evidence type="ECO:0000256" key="1">
    <source>
        <dbReference type="SAM" id="MobiDB-lite"/>
    </source>
</evidence>
<comment type="caution">
    <text evidence="3">The sequence shown here is derived from an EMBL/GenBank/DDBJ whole genome shotgun (WGS) entry which is preliminary data.</text>
</comment>
<evidence type="ECO:0000256" key="2">
    <source>
        <dbReference type="SAM" id="SignalP"/>
    </source>
</evidence>